<evidence type="ECO:0000256" key="1">
    <source>
        <dbReference type="SAM" id="MobiDB-lite"/>
    </source>
</evidence>
<evidence type="ECO:0000313" key="2">
    <source>
        <dbReference type="EMBL" id="KIO23757.1"/>
    </source>
</evidence>
<accession>A0A0C3LQQ5</accession>
<sequence length="140" mass="14879">MQTITSSHPPVPSCSANDNAKASPLSTLTSMSTSKGPHKVQPVPSSQSAVGFLSADPSVISIRSKADFPPFIAFSCLWVICCLPLHEPLLVGRKGGVVTAEMGGTVGRPRHRRKRQCVTSSREPLACLYDSYGVRVGELS</sequence>
<dbReference type="AlphaFoldDB" id="A0A0C3LQQ5"/>
<proteinExistence type="predicted"/>
<dbReference type="HOGENOM" id="CLU_1836587_0_0_1"/>
<feature type="region of interest" description="Disordered" evidence="1">
    <location>
        <begin position="1"/>
        <end position="48"/>
    </location>
</feature>
<name>A0A0C3LQQ5_9AGAM</name>
<reference evidence="2 3" key="1">
    <citation type="submission" date="2014-04" db="EMBL/GenBank/DDBJ databases">
        <authorList>
            <consortium name="DOE Joint Genome Institute"/>
            <person name="Kuo A."/>
            <person name="Girlanda M."/>
            <person name="Perotto S."/>
            <person name="Kohler A."/>
            <person name="Nagy L.G."/>
            <person name="Floudas D."/>
            <person name="Copeland A."/>
            <person name="Barry K.W."/>
            <person name="Cichocki N."/>
            <person name="Veneault-Fourrey C."/>
            <person name="LaButti K."/>
            <person name="Lindquist E.A."/>
            <person name="Lipzen A."/>
            <person name="Lundell T."/>
            <person name="Morin E."/>
            <person name="Murat C."/>
            <person name="Sun H."/>
            <person name="Tunlid A."/>
            <person name="Henrissat B."/>
            <person name="Grigoriev I.V."/>
            <person name="Hibbett D.S."/>
            <person name="Martin F."/>
            <person name="Nordberg H.P."/>
            <person name="Cantor M.N."/>
            <person name="Hua S.X."/>
        </authorList>
    </citation>
    <scope>NUCLEOTIDE SEQUENCE [LARGE SCALE GENOMIC DNA]</scope>
    <source>
        <strain evidence="2 3">MUT 4182</strain>
    </source>
</reference>
<dbReference type="Proteomes" id="UP000054248">
    <property type="component" value="Unassembled WGS sequence"/>
</dbReference>
<feature type="compositionally biased region" description="Polar residues" evidence="1">
    <location>
        <begin position="1"/>
        <end position="20"/>
    </location>
</feature>
<evidence type="ECO:0000313" key="3">
    <source>
        <dbReference type="Proteomes" id="UP000054248"/>
    </source>
</evidence>
<organism evidence="2 3">
    <name type="scientific">Tulasnella calospora MUT 4182</name>
    <dbReference type="NCBI Taxonomy" id="1051891"/>
    <lineage>
        <taxon>Eukaryota</taxon>
        <taxon>Fungi</taxon>
        <taxon>Dikarya</taxon>
        <taxon>Basidiomycota</taxon>
        <taxon>Agaricomycotina</taxon>
        <taxon>Agaricomycetes</taxon>
        <taxon>Cantharellales</taxon>
        <taxon>Tulasnellaceae</taxon>
        <taxon>Tulasnella</taxon>
    </lineage>
</organism>
<gene>
    <name evidence="2" type="ORF">M407DRAFT_107305</name>
</gene>
<reference evidence="3" key="2">
    <citation type="submission" date="2015-01" db="EMBL/GenBank/DDBJ databases">
        <title>Evolutionary Origins and Diversification of the Mycorrhizal Mutualists.</title>
        <authorList>
            <consortium name="DOE Joint Genome Institute"/>
            <consortium name="Mycorrhizal Genomics Consortium"/>
            <person name="Kohler A."/>
            <person name="Kuo A."/>
            <person name="Nagy L.G."/>
            <person name="Floudas D."/>
            <person name="Copeland A."/>
            <person name="Barry K.W."/>
            <person name="Cichocki N."/>
            <person name="Veneault-Fourrey C."/>
            <person name="LaButti K."/>
            <person name="Lindquist E.A."/>
            <person name="Lipzen A."/>
            <person name="Lundell T."/>
            <person name="Morin E."/>
            <person name="Murat C."/>
            <person name="Riley R."/>
            <person name="Ohm R."/>
            <person name="Sun H."/>
            <person name="Tunlid A."/>
            <person name="Henrissat B."/>
            <person name="Grigoriev I.V."/>
            <person name="Hibbett D.S."/>
            <person name="Martin F."/>
        </authorList>
    </citation>
    <scope>NUCLEOTIDE SEQUENCE [LARGE SCALE GENOMIC DNA]</scope>
    <source>
        <strain evidence="3">MUT 4182</strain>
    </source>
</reference>
<dbReference type="EMBL" id="KN823077">
    <property type="protein sequence ID" value="KIO23757.1"/>
    <property type="molecule type" value="Genomic_DNA"/>
</dbReference>
<keyword evidence="3" id="KW-1185">Reference proteome</keyword>
<protein>
    <submittedName>
        <fullName evidence="2">Uncharacterized protein</fullName>
    </submittedName>
</protein>
<feature type="compositionally biased region" description="Low complexity" evidence="1">
    <location>
        <begin position="23"/>
        <end position="34"/>
    </location>
</feature>